<feature type="non-terminal residue" evidence="1">
    <location>
        <position position="130"/>
    </location>
</feature>
<comment type="caution">
    <text evidence="1">The sequence shown here is derived from an EMBL/GenBank/DDBJ whole genome shotgun (WGS) entry which is preliminary data.</text>
</comment>
<reference evidence="1" key="1">
    <citation type="submission" date="2021-02" db="EMBL/GenBank/DDBJ databases">
        <authorList>
            <person name="Dougan E. K."/>
            <person name="Rhodes N."/>
            <person name="Thang M."/>
            <person name="Chan C."/>
        </authorList>
    </citation>
    <scope>NUCLEOTIDE SEQUENCE</scope>
</reference>
<organism evidence="1 2">
    <name type="scientific">Symbiodinium pilosum</name>
    <name type="common">Dinoflagellate</name>
    <dbReference type="NCBI Taxonomy" id="2952"/>
    <lineage>
        <taxon>Eukaryota</taxon>
        <taxon>Sar</taxon>
        <taxon>Alveolata</taxon>
        <taxon>Dinophyceae</taxon>
        <taxon>Suessiales</taxon>
        <taxon>Symbiodiniaceae</taxon>
        <taxon>Symbiodinium</taxon>
    </lineage>
</organism>
<dbReference type="Proteomes" id="UP000649617">
    <property type="component" value="Unassembled WGS sequence"/>
</dbReference>
<proteinExistence type="predicted"/>
<accession>A0A812QDI8</accession>
<name>A0A812QDI8_SYMPI</name>
<feature type="non-terminal residue" evidence="1">
    <location>
        <position position="1"/>
    </location>
</feature>
<protein>
    <submittedName>
        <fullName evidence="1">Uncharacterized protein</fullName>
    </submittedName>
</protein>
<dbReference type="EMBL" id="CAJNIZ010016935">
    <property type="protein sequence ID" value="CAE7391604.1"/>
    <property type="molecule type" value="Genomic_DNA"/>
</dbReference>
<evidence type="ECO:0000313" key="1">
    <source>
        <dbReference type="EMBL" id="CAE7391604.1"/>
    </source>
</evidence>
<keyword evidence="2" id="KW-1185">Reference proteome</keyword>
<sequence length="130" mass="13970">AGAGEASKWKFDLQTPVLQQAALKSGDVFEVEENGKVFYAFQTVSTSVATSSKQKVGTKQADLQLTDEHRAGFDAFFGSFDPSLRVNSAFSKPKTKNNLLALEDAKASPTEWAPEVLEKVDEALNLAGSA</sequence>
<dbReference type="AlphaFoldDB" id="A0A812QDI8"/>
<dbReference type="OrthoDB" id="445910at2759"/>
<gene>
    <name evidence="1" type="ORF">SPIL2461_LOCUS9607</name>
</gene>
<evidence type="ECO:0000313" key="2">
    <source>
        <dbReference type="Proteomes" id="UP000649617"/>
    </source>
</evidence>